<evidence type="ECO:0000256" key="6">
    <source>
        <dbReference type="SAM" id="MobiDB-lite"/>
    </source>
</evidence>
<dbReference type="EMBL" id="JAXOVC010000004">
    <property type="protein sequence ID" value="KAK4502811.1"/>
    <property type="molecule type" value="Genomic_DNA"/>
</dbReference>
<evidence type="ECO:0000256" key="7">
    <source>
        <dbReference type="SAM" id="Phobius"/>
    </source>
</evidence>
<keyword evidence="10" id="KW-1185">Reference proteome</keyword>
<feature type="compositionally biased region" description="Low complexity" evidence="6">
    <location>
        <begin position="307"/>
        <end position="319"/>
    </location>
</feature>
<evidence type="ECO:0000256" key="5">
    <source>
        <dbReference type="ARBA" id="ARBA00038359"/>
    </source>
</evidence>
<evidence type="ECO:0000313" key="10">
    <source>
        <dbReference type="Proteomes" id="UP001305779"/>
    </source>
</evidence>
<sequence length="440" mass="49912">MSNSTTILTTDPWTTTIPNKTPLLLIVSTVFLTLSTLFFATRLIYRHATHQRGWDDLMALLAYLTLVIQTAFLYASCTHGFGKHRANLPPQEFSTAVFYFYLYQICYKMIGGFTKLNFCFLYVRIFGREEVFTRIVHWNTAIIAAGSVAFTVGTIFQCMPIKYNWDNRGDGYCISNLGFWYSHAGFNTLMDIVFFELMIFQVFLLPMWPIWKLHMLKRRKLGLIAVFGLGAFTIAASVVRMAMLYNSAKSTGDPTWGSVNGWLWTEIEANTAVICCCLPALRSLFVQFWRWLCGKSGPETPTNSGNPKKSPSQSQSQTQHLVRHEEPTQPSHSRYFGNFSEVKVSPPGSSQNLVDKPTRTWRPFNYHRKSGSGSSETELEEGNALVGSTAPRLDLGSIYKTMDVHVQSNRDSREVRGWGEGNENGKGEEEVSLREILREK</sequence>
<dbReference type="Proteomes" id="UP001305779">
    <property type="component" value="Unassembled WGS sequence"/>
</dbReference>
<keyword evidence="3 7" id="KW-1133">Transmembrane helix</keyword>
<comment type="similarity">
    <text evidence="5">Belongs to the SAT4 family.</text>
</comment>
<comment type="caution">
    <text evidence="9">The sequence shown here is derived from an EMBL/GenBank/DDBJ whole genome shotgun (WGS) entry which is preliminary data.</text>
</comment>
<dbReference type="Pfam" id="PF20684">
    <property type="entry name" value="Fung_rhodopsin"/>
    <property type="match status" value="1"/>
</dbReference>
<dbReference type="PANTHER" id="PTHR33048:SF55">
    <property type="entry name" value="INTEGRAL MEMBRANE PROTEIN"/>
    <property type="match status" value="1"/>
</dbReference>
<gene>
    <name evidence="9" type="ORF">PRZ48_006237</name>
</gene>
<feature type="region of interest" description="Disordered" evidence="6">
    <location>
        <begin position="299"/>
        <end position="385"/>
    </location>
</feature>
<evidence type="ECO:0000256" key="2">
    <source>
        <dbReference type="ARBA" id="ARBA00022692"/>
    </source>
</evidence>
<protein>
    <recommendedName>
        <fullName evidence="8">Rhodopsin domain-containing protein</fullName>
    </recommendedName>
</protein>
<evidence type="ECO:0000256" key="1">
    <source>
        <dbReference type="ARBA" id="ARBA00004141"/>
    </source>
</evidence>
<keyword evidence="4 7" id="KW-0472">Membrane</keyword>
<evidence type="ECO:0000313" key="9">
    <source>
        <dbReference type="EMBL" id="KAK4502811.1"/>
    </source>
</evidence>
<evidence type="ECO:0000256" key="3">
    <source>
        <dbReference type="ARBA" id="ARBA00022989"/>
    </source>
</evidence>
<evidence type="ECO:0000256" key="4">
    <source>
        <dbReference type="ARBA" id="ARBA00023136"/>
    </source>
</evidence>
<feature type="transmembrane region" description="Helical" evidence="7">
    <location>
        <begin position="223"/>
        <end position="245"/>
    </location>
</feature>
<dbReference type="InterPro" id="IPR049326">
    <property type="entry name" value="Rhodopsin_dom_fungi"/>
</dbReference>
<feature type="transmembrane region" description="Helical" evidence="7">
    <location>
        <begin position="57"/>
        <end position="76"/>
    </location>
</feature>
<feature type="transmembrane region" description="Helical" evidence="7">
    <location>
        <begin position="135"/>
        <end position="156"/>
    </location>
</feature>
<accession>A0ABR0ENH9</accession>
<feature type="region of interest" description="Disordered" evidence="6">
    <location>
        <begin position="409"/>
        <end position="440"/>
    </location>
</feature>
<dbReference type="InterPro" id="IPR052337">
    <property type="entry name" value="SAT4-like"/>
</dbReference>
<reference evidence="9 10" key="1">
    <citation type="journal article" date="2023" name="G3 (Bethesda)">
        <title>A chromosome-level genome assembly of Zasmidium syzygii isolated from banana leaves.</title>
        <authorList>
            <person name="van Westerhoven A.C."/>
            <person name="Mehrabi R."/>
            <person name="Talebi R."/>
            <person name="Steentjes M.B.F."/>
            <person name="Corcolon B."/>
            <person name="Chong P.A."/>
            <person name="Kema G.H.J."/>
            <person name="Seidl M.F."/>
        </authorList>
    </citation>
    <scope>NUCLEOTIDE SEQUENCE [LARGE SCALE GENOMIC DNA]</scope>
    <source>
        <strain evidence="9 10">P124</strain>
    </source>
</reference>
<evidence type="ECO:0000259" key="8">
    <source>
        <dbReference type="Pfam" id="PF20684"/>
    </source>
</evidence>
<feature type="transmembrane region" description="Helical" evidence="7">
    <location>
        <begin position="96"/>
        <end position="123"/>
    </location>
</feature>
<feature type="transmembrane region" description="Helical" evidence="7">
    <location>
        <begin position="23"/>
        <end position="45"/>
    </location>
</feature>
<comment type="subcellular location">
    <subcellularLocation>
        <location evidence="1">Membrane</location>
        <topology evidence="1">Multi-pass membrane protein</topology>
    </subcellularLocation>
</comment>
<feature type="domain" description="Rhodopsin" evidence="8">
    <location>
        <begin position="42"/>
        <end position="286"/>
    </location>
</feature>
<feature type="transmembrane region" description="Helical" evidence="7">
    <location>
        <begin position="192"/>
        <end position="211"/>
    </location>
</feature>
<name>A0ABR0ENH9_ZASCE</name>
<keyword evidence="2 7" id="KW-0812">Transmembrane</keyword>
<dbReference type="PANTHER" id="PTHR33048">
    <property type="entry name" value="PTH11-LIKE INTEGRAL MEMBRANE PROTEIN (AFU_ORTHOLOGUE AFUA_5G11245)"/>
    <property type="match status" value="1"/>
</dbReference>
<proteinExistence type="inferred from homology"/>
<organism evidence="9 10">
    <name type="scientific">Zasmidium cellare</name>
    <name type="common">Wine cellar mold</name>
    <name type="synonym">Racodium cellare</name>
    <dbReference type="NCBI Taxonomy" id="395010"/>
    <lineage>
        <taxon>Eukaryota</taxon>
        <taxon>Fungi</taxon>
        <taxon>Dikarya</taxon>
        <taxon>Ascomycota</taxon>
        <taxon>Pezizomycotina</taxon>
        <taxon>Dothideomycetes</taxon>
        <taxon>Dothideomycetidae</taxon>
        <taxon>Mycosphaerellales</taxon>
        <taxon>Mycosphaerellaceae</taxon>
        <taxon>Zasmidium</taxon>
    </lineage>
</organism>